<dbReference type="PANTHER" id="PTHR14145:SF2">
    <property type="entry name" value="COP9 SIGNALOSOME COMPLEX SUBUNIT 1"/>
    <property type="match status" value="1"/>
</dbReference>
<protein>
    <recommendedName>
        <fullName evidence="8">COP9 signalosome complex subunit 1</fullName>
    </recommendedName>
</protein>
<dbReference type="InterPro" id="IPR045135">
    <property type="entry name" value="Rpn7_N"/>
</dbReference>
<feature type="domain" description="PCI" evidence="10">
    <location>
        <begin position="224"/>
        <end position="395"/>
    </location>
</feature>
<sequence>MEGQGLLTFFTEMESQGGTIVRETPKLDLELYIANYGDRSRFDRLLLIGRSSVPLCIEALKGAIAEAKKGTDIQRYRDAWECIRIAAPGEPEATWDEAWVTSTQKSNAAETHRLETELKGYKNNLVKESIRIGHRDLGEHLERIGELNAAADTYLKMRPEASTQYHITDLGKHIISVMMQKRDWSSVLSNITKIVASNLSDEDSKNLQPYTKMVTGLAQLGCDRYYEAARSFLEVGEPSICQQYNDIASPNDVAVYGGLLALASMDRQELQDRVLDNSGFRNYLELEPHIRKAVSMFVNGRYSACLAMLEAFRTDYLLDIYLQKHVNAIYSMIRSKCIVQYFLPFSCVTLESLHAAFARPGESLEKELVTMIRSGTLKARINTIDKLLVAVSTNSRVAMQNKALETARNYEKEAVDRIRRISLAAADLEVKGTSRKAPGSNRAETSNVEQWLDDSRRPNAHVDDSLM</sequence>
<keyword evidence="12" id="KW-1185">Reference proteome</keyword>
<dbReference type="InterPro" id="IPR000717">
    <property type="entry name" value="PCI_dom"/>
</dbReference>
<keyword evidence="5" id="KW-0963">Cytoplasm</keyword>
<dbReference type="RefSeq" id="XP_046019372.1">
    <property type="nucleotide sequence ID" value="XM_046149217.1"/>
</dbReference>
<keyword evidence="11" id="KW-0647">Proteasome</keyword>
<evidence type="ECO:0000256" key="9">
    <source>
        <dbReference type="SAM" id="MobiDB-lite"/>
    </source>
</evidence>
<evidence type="ECO:0000256" key="7">
    <source>
        <dbReference type="ARBA" id="ARBA00023242"/>
    </source>
</evidence>
<proteinExistence type="inferred from homology"/>
<dbReference type="Pfam" id="PF10602">
    <property type="entry name" value="RPN7"/>
    <property type="match status" value="1"/>
</dbReference>
<dbReference type="PROSITE" id="PS50250">
    <property type="entry name" value="PCI"/>
    <property type="match status" value="1"/>
</dbReference>
<feature type="region of interest" description="Disordered" evidence="9">
    <location>
        <begin position="432"/>
        <end position="467"/>
    </location>
</feature>
<dbReference type="GO" id="GO:0000502">
    <property type="term" value="C:proteasome complex"/>
    <property type="evidence" value="ECO:0007669"/>
    <property type="project" value="UniProtKB-KW"/>
</dbReference>
<dbReference type="FunFam" id="1.25.40.570:FF:000022">
    <property type="entry name" value="COP9 signalosome complex subunit 1"/>
    <property type="match status" value="1"/>
</dbReference>
<evidence type="ECO:0000256" key="6">
    <source>
        <dbReference type="ARBA" id="ARBA00022790"/>
    </source>
</evidence>
<evidence type="ECO:0000313" key="11">
    <source>
        <dbReference type="EMBL" id="KAH7041317.1"/>
    </source>
</evidence>
<comment type="similarity">
    <text evidence="3">Belongs to the CSN1 family.</text>
</comment>
<dbReference type="EMBL" id="JAGTJQ010000001">
    <property type="protein sequence ID" value="KAH7041317.1"/>
    <property type="molecule type" value="Genomic_DNA"/>
</dbReference>
<comment type="subunit">
    <text evidence="4">Component of the COP9 signalosome (CSN) complex.</text>
</comment>
<reference evidence="11" key="1">
    <citation type="journal article" date="2021" name="Nat. Commun.">
        <title>Genetic determinants of endophytism in the Arabidopsis root mycobiome.</title>
        <authorList>
            <person name="Mesny F."/>
            <person name="Miyauchi S."/>
            <person name="Thiergart T."/>
            <person name="Pickel B."/>
            <person name="Atanasova L."/>
            <person name="Karlsson M."/>
            <person name="Huettel B."/>
            <person name="Barry K.W."/>
            <person name="Haridas S."/>
            <person name="Chen C."/>
            <person name="Bauer D."/>
            <person name="Andreopoulos W."/>
            <person name="Pangilinan J."/>
            <person name="LaButti K."/>
            <person name="Riley R."/>
            <person name="Lipzen A."/>
            <person name="Clum A."/>
            <person name="Drula E."/>
            <person name="Henrissat B."/>
            <person name="Kohler A."/>
            <person name="Grigoriev I.V."/>
            <person name="Martin F.M."/>
            <person name="Hacquard S."/>
        </authorList>
    </citation>
    <scope>NUCLEOTIDE SEQUENCE</scope>
    <source>
        <strain evidence="11">MPI-CAGE-CH-0230</strain>
    </source>
</reference>
<dbReference type="SUPFAM" id="SSF46785">
    <property type="entry name" value="Winged helix' DNA-binding domain"/>
    <property type="match status" value="1"/>
</dbReference>
<feature type="compositionally biased region" description="Basic and acidic residues" evidence="9">
    <location>
        <begin position="453"/>
        <end position="467"/>
    </location>
</feature>
<dbReference type="Proteomes" id="UP000756346">
    <property type="component" value="Unassembled WGS sequence"/>
</dbReference>
<organism evidence="11 12">
    <name type="scientific">Microdochium trichocladiopsis</name>
    <dbReference type="NCBI Taxonomy" id="1682393"/>
    <lineage>
        <taxon>Eukaryota</taxon>
        <taxon>Fungi</taxon>
        <taxon>Dikarya</taxon>
        <taxon>Ascomycota</taxon>
        <taxon>Pezizomycotina</taxon>
        <taxon>Sordariomycetes</taxon>
        <taxon>Xylariomycetidae</taxon>
        <taxon>Xylariales</taxon>
        <taxon>Microdochiaceae</taxon>
        <taxon>Microdochium</taxon>
    </lineage>
</organism>
<dbReference type="Pfam" id="PF01399">
    <property type="entry name" value="PCI"/>
    <property type="match status" value="1"/>
</dbReference>
<dbReference type="OrthoDB" id="422427at2759"/>
<dbReference type="InterPro" id="IPR036390">
    <property type="entry name" value="WH_DNA-bd_sf"/>
</dbReference>
<evidence type="ECO:0000256" key="5">
    <source>
        <dbReference type="ARBA" id="ARBA00022490"/>
    </source>
</evidence>
<evidence type="ECO:0000256" key="3">
    <source>
        <dbReference type="ARBA" id="ARBA00008793"/>
    </source>
</evidence>
<keyword evidence="6" id="KW-0736">Signalosome</keyword>
<evidence type="ECO:0000256" key="8">
    <source>
        <dbReference type="ARBA" id="ARBA00067814"/>
    </source>
</evidence>
<name>A0A9P8YJW8_9PEZI</name>
<evidence type="ECO:0000256" key="4">
    <source>
        <dbReference type="ARBA" id="ARBA00011098"/>
    </source>
</evidence>
<dbReference type="Gene3D" id="1.25.40.570">
    <property type="match status" value="1"/>
</dbReference>
<evidence type="ECO:0000256" key="2">
    <source>
        <dbReference type="ARBA" id="ARBA00004496"/>
    </source>
</evidence>
<evidence type="ECO:0000259" key="10">
    <source>
        <dbReference type="PROSITE" id="PS50250"/>
    </source>
</evidence>
<dbReference type="PANTHER" id="PTHR14145">
    <property type="entry name" value="26S PROTESOME SUBUNIT 6"/>
    <property type="match status" value="1"/>
</dbReference>
<keyword evidence="7" id="KW-0539">Nucleus</keyword>
<dbReference type="GO" id="GO:0005737">
    <property type="term" value="C:cytoplasm"/>
    <property type="evidence" value="ECO:0007669"/>
    <property type="project" value="UniProtKB-SubCell"/>
</dbReference>
<accession>A0A9P8YJW8</accession>
<dbReference type="SMART" id="SM00088">
    <property type="entry name" value="PINT"/>
    <property type="match status" value="1"/>
</dbReference>
<evidence type="ECO:0000313" key="12">
    <source>
        <dbReference type="Proteomes" id="UP000756346"/>
    </source>
</evidence>
<gene>
    <name evidence="11" type="ORF">B0I36DRAFT_233225</name>
</gene>
<dbReference type="AlphaFoldDB" id="A0A9P8YJW8"/>
<evidence type="ECO:0000256" key="1">
    <source>
        <dbReference type="ARBA" id="ARBA00004123"/>
    </source>
</evidence>
<dbReference type="GeneID" id="70178763"/>
<comment type="caution">
    <text evidence="11">The sequence shown here is derived from an EMBL/GenBank/DDBJ whole genome shotgun (WGS) entry which is preliminary data.</text>
</comment>
<comment type="subcellular location">
    <subcellularLocation>
        <location evidence="2">Cytoplasm</location>
    </subcellularLocation>
    <subcellularLocation>
        <location evidence="1">Nucleus</location>
    </subcellularLocation>
</comment>
<dbReference type="GO" id="GO:0008180">
    <property type="term" value="C:COP9 signalosome"/>
    <property type="evidence" value="ECO:0007669"/>
    <property type="project" value="UniProtKB-KW"/>
</dbReference>
<dbReference type="InterPro" id="IPR019585">
    <property type="entry name" value="Rpn7/CSN1"/>
</dbReference>